<dbReference type="PANTHER" id="PTHR40065:SF3">
    <property type="entry name" value="RNA-BINDING PROTEIN YHBY"/>
    <property type="match status" value="1"/>
</dbReference>
<proteinExistence type="predicted"/>
<evidence type="ECO:0000313" key="4">
    <source>
        <dbReference type="EMBL" id="ABA88881.1"/>
    </source>
</evidence>
<dbReference type="OrthoDB" id="9797519at2"/>
<dbReference type="Gene3D" id="3.30.110.60">
    <property type="entry name" value="YhbY-like"/>
    <property type="match status" value="1"/>
</dbReference>
<evidence type="ECO:0000259" key="3">
    <source>
        <dbReference type="PROSITE" id="PS51295"/>
    </source>
</evidence>
<sequence length="103" mass="11197">MDISNKSTALTGKQVRHLRALGHHLKPVVLIGKEGVSAALISSIDECLTRHELLKIKVLETCPLDRKEAADLIASETRGHVAQVLGRTILIYRAAESPTIVLP</sequence>
<dbReference type="AlphaFoldDB" id="Q3A426"/>
<dbReference type="InterPro" id="IPR051925">
    <property type="entry name" value="RNA-binding_domain"/>
</dbReference>
<reference evidence="4 5" key="2">
    <citation type="journal article" date="2012" name="BMC Genomics">
        <title>The genome of Pelobacter carbinolicus reveals surprising metabolic capabilities and physiological features.</title>
        <authorList>
            <person name="Aklujkar M."/>
            <person name="Haveman S.A."/>
            <person name="Didonato R.Jr."/>
            <person name="Chertkov O."/>
            <person name="Han C.S."/>
            <person name="Land M.L."/>
            <person name="Brown P."/>
            <person name="Lovley D.R."/>
        </authorList>
    </citation>
    <scope>NUCLEOTIDE SEQUENCE [LARGE SCALE GENOMIC DNA]</scope>
    <source>
        <strain evidence="5">DSM 2380 / NBRC 103641 / GraBd1</strain>
    </source>
</reference>
<keyword evidence="5" id="KW-1185">Reference proteome</keyword>
<evidence type="ECO:0000256" key="2">
    <source>
        <dbReference type="PROSITE-ProRule" id="PRU00626"/>
    </source>
</evidence>
<protein>
    <submittedName>
        <fullName evidence="4">RNA-binding protein YhbY</fullName>
    </submittedName>
</protein>
<feature type="domain" description="CRM" evidence="3">
    <location>
        <begin position="8"/>
        <end position="103"/>
    </location>
</feature>
<keyword evidence="1 2" id="KW-0694">RNA-binding</keyword>
<dbReference type="PANTHER" id="PTHR40065">
    <property type="entry name" value="RNA-BINDING PROTEIN YHBY"/>
    <property type="match status" value="1"/>
</dbReference>
<dbReference type="InterPro" id="IPR001890">
    <property type="entry name" value="RNA-binding_CRM"/>
</dbReference>
<dbReference type="SMART" id="SM01103">
    <property type="entry name" value="CRS1_YhbY"/>
    <property type="match status" value="1"/>
</dbReference>
<dbReference type="Proteomes" id="UP000002534">
    <property type="component" value="Chromosome"/>
</dbReference>
<evidence type="ECO:0000313" key="5">
    <source>
        <dbReference type="Proteomes" id="UP000002534"/>
    </source>
</evidence>
<dbReference type="KEGG" id="pca:Pcar_1637"/>
<name>Q3A426_SYNC1</name>
<dbReference type="Pfam" id="PF01985">
    <property type="entry name" value="CRS1_YhbY"/>
    <property type="match status" value="1"/>
</dbReference>
<dbReference type="eggNOG" id="COG1534">
    <property type="taxonomic scope" value="Bacteria"/>
</dbReference>
<dbReference type="NCBIfam" id="TIGR00253">
    <property type="entry name" value="RNA_bind_YhbY"/>
    <property type="match status" value="1"/>
</dbReference>
<reference evidence="5" key="1">
    <citation type="submission" date="2005-10" db="EMBL/GenBank/DDBJ databases">
        <title>Complete sequence of Pelobacter carbinolicus DSM 2380.</title>
        <authorList>
            <person name="Copeland A."/>
            <person name="Lucas S."/>
            <person name="Lapidus A."/>
            <person name="Barry K."/>
            <person name="Detter J.C."/>
            <person name="Glavina T."/>
            <person name="Hammon N."/>
            <person name="Israni S."/>
            <person name="Pitluck S."/>
            <person name="Chertkov O."/>
            <person name="Schmutz J."/>
            <person name="Larimer F."/>
            <person name="Land M."/>
            <person name="Kyrpides N."/>
            <person name="Ivanova N."/>
            <person name="Richardson P."/>
        </authorList>
    </citation>
    <scope>NUCLEOTIDE SEQUENCE [LARGE SCALE GENOMIC DNA]</scope>
    <source>
        <strain evidence="5">DSM 2380 / NBRC 103641 / GraBd1</strain>
    </source>
</reference>
<accession>Q3A426</accession>
<dbReference type="RefSeq" id="WP_011341370.1">
    <property type="nucleotide sequence ID" value="NC_007498.2"/>
</dbReference>
<dbReference type="SUPFAM" id="SSF75471">
    <property type="entry name" value="YhbY-like"/>
    <property type="match status" value="1"/>
</dbReference>
<gene>
    <name evidence="4" type="primary">yhbY</name>
    <name evidence="4" type="ordered locus">Pcar_1637</name>
</gene>
<organism evidence="4 5">
    <name type="scientific">Syntrophotalea carbinolica (strain DSM 2380 / NBRC 103641 / GraBd1)</name>
    <name type="common">Pelobacter carbinolicus</name>
    <dbReference type="NCBI Taxonomy" id="338963"/>
    <lineage>
        <taxon>Bacteria</taxon>
        <taxon>Pseudomonadati</taxon>
        <taxon>Thermodesulfobacteriota</taxon>
        <taxon>Desulfuromonadia</taxon>
        <taxon>Desulfuromonadales</taxon>
        <taxon>Syntrophotaleaceae</taxon>
        <taxon>Syntrophotalea</taxon>
    </lineage>
</organism>
<dbReference type="InterPro" id="IPR017924">
    <property type="entry name" value="RNA-binding_YhbY"/>
</dbReference>
<dbReference type="HOGENOM" id="CLU_095994_1_2_7"/>
<dbReference type="PROSITE" id="PS51295">
    <property type="entry name" value="CRM"/>
    <property type="match status" value="1"/>
</dbReference>
<dbReference type="EMBL" id="CP000142">
    <property type="protein sequence ID" value="ABA88881.1"/>
    <property type="molecule type" value="Genomic_DNA"/>
</dbReference>
<dbReference type="GO" id="GO:0003723">
    <property type="term" value="F:RNA binding"/>
    <property type="evidence" value="ECO:0007669"/>
    <property type="project" value="UniProtKB-UniRule"/>
</dbReference>
<dbReference type="STRING" id="338963.Pcar_1637"/>
<evidence type="ECO:0000256" key="1">
    <source>
        <dbReference type="ARBA" id="ARBA00022884"/>
    </source>
</evidence>
<dbReference type="InterPro" id="IPR035920">
    <property type="entry name" value="YhbY-like_sf"/>
</dbReference>